<evidence type="ECO:0000259" key="10">
    <source>
        <dbReference type="Pfam" id="PF01729"/>
    </source>
</evidence>
<dbReference type="InterPro" id="IPR013785">
    <property type="entry name" value="Aldolase_TIM"/>
</dbReference>
<dbReference type="Gene3D" id="3.90.1170.20">
    <property type="entry name" value="Quinolinate phosphoribosyl transferase, N-terminal domain"/>
    <property type="match status" value="1"/>
</dbReference>
<dbReference type="PIRSF" id="PIRSF006250">
    <property type="entry name" value="NadC_ModD"/>
    <property type="match status" value="1"/>
</dbReference>
<dbReference type="InterPro" id="IPR027277">
    <property type="entry name" value="NadC/ModD"/>
</dbReference>
<gene>
    <name evidence="12" type="primary">nadC</name>
    <name evidence="12" type="ORF">AFIC_002345</name>
</gene>
<keyword evidence="7 9" id="KW-0808">Transferase</keyword>
<proteinExistence type="inferred from homology"/>
<evidence type="ECO:0000259" key="11">
    <source>
        <dbReference type="Pfam" id="PF02749"/>
    </source>
</evidence>
<keyword evidence="5" id="KW-0662">Pyridine nucleotide biosynthesis</keyword>
<evidence type="ECO:0000256" key="7">
    <source>
        <dbReference type="ARBA" id="ARBA00022679"/>
    </source>
</evidence>
<sequence length="295" mass="30866">MTATTSPASLLYPDGFLALPTIADAVRHALAEDLGRAGDITSIATIPEATPARAVMVARQPGVIAGLPLAIEAFRQLAPEIRIEAHARDGETVAKGKSLLTITGPARAVLAAERVALNFAGRLSGIATLTASYVKQTAGTKLRICCTRKTTPGLRALEKYAVRCGGGFNHRFGLDDAILIKDNHIAVAGGVAAVLKRARTVAGHLVKVEIEVDTLDQLREVLDTGLADVVLLDNMDIPTLREAVKIASGRVVLEVSGGVTVDRIAEIAKTGVDYVSSGALTHSAPNFDVALDIEV</sequence>
<dbReference type="NCBIfam" id="TIGR00078">
    <property type="entry name" value="nadC"/>
    <property type="match status" value="1"/>
</dbReference>
<name>A0ABY8BLC2_AFICR</name>
<evidence type="ECO:0000256" key="5">
    <source>
        <dbReference type="ARBA" id="ARBA00022642"/>
    </source>
</evidence>
<dbReference type="Gene3D" id="3.20.20.70">
    <property type="entry name" value="Aldolase class I"/>
    <property type="match status" value="1"/>
</dbReference>
<keyword evidence="6 9" id="KW-0328">Glycosyltransferase</keyword>
<dbReference type="Pfam" id="PF01729">
    <property type="entry name" value="QRPTase_C"/>
    <property type="match status" value="1"/>
</dbReference>
<dbReference type="GO" id="GO:0004514">
    <property type="term" value="F:nicotinate-nucleotide diphosphorylase (carboxylating) activity"/>
    <property type="evidence" value="ECO:0007669"/>
    <property type="project" value="UniProtKB-EC"/>
</dbReference>
<evidence type="ECO:0000313" key="12">
    <source>
        <dbReference type="EMBL" id="WEF50795.1"/>
    </source>
</evidence>
<dbReference type="SUPFAM" id="SSF54675">
    <property type="entry name" value="Nicotinate/Quinolinate PRTase N-terminal domain-like"/>
    <property type="match status" value="1"/>
</dbReference>
<protein>
    <recommendedName>
        <fullName evidence="4">nicotinate-nucleotide diphosphorylase (carboxylating)</fullName>
        <ecNumber evidence="4">2.4.2.19</ecNumber>
    </recommendedName>
    <alternativeName>
        <fullName evidence="8">Quinolinate phosphoribosyltransferase [decarboxylating]</fullName>
    </alternativeName>
</protein>
<keyword evidence="13" id="KW-1185">Reference proteome</keyword>
<dbReference type="SUPFAM" id="SSF51690">
    <property type="entry name" value="Nicotinate/Quinolinate PRTase C-terminal domain-like"/>
    <property type="match status" value="1"/>
</dbReference>
<comment type="pathway">
    <text evidence="2">Cofactor biosynthesis; NAD(+) biosynthesis; nicotinate D-ribonucleotide from quinolinate: step 1/1.</text>
</comment>
<dbReference type="InterPro" id="IPR022412">
    <property type="entry name" value="Quinolinate_PRibosylTrfase_N"/>
</dbReference>
<evidence type="ECO:0000256" key="8">
    <source>
        <dbReference type="ARBA" id="ARBA00033102"/>
    </source>
</evidence>
<dbReference type="RefSeq" id="WP_275246420.1">
    <property type="nucleotide sequence ID" value="NZ_BAABDX010000001.1"/>
</dbReference>
<comment type="similarity">
    <text evidence="3 9">Belongs to the NadC/ModD family.</text>
</comment>
<dbReference type="PANTHER" id="PTHR32179:SF3">
    <property type="entry name" value="NICOTINATE-NUCLEOTIDE PYROPHOSPHORYLASE [CARBOXYLATING]"/>
    <property type="match status" value="1"/>
</dbReference>
<dbReference type="InterPro" id="IPR002638">
    <property type="entry name" value="Quinolinate_PRibosylTrfase_C"/>
</dbReference>
<reference evidence="12 13" key="1">
    <citation type="submission" date="2022-11" db="EMBL/GenBank/DDBJ databases">
        <authorList>
            <person name="Siebert D."/>
            <person name="Busche T."/>
            <person name="Saydam E."/>
            <person name="Kalinowski J."/>
            <person name="Ruckert C."/>
            <person name="Blombach B."/>
        </authorList>
    </citation>
    <scope>NUCLEOTIDE SEQUENCE [LARGE SCALE GENOMIC DNA]</scope>
    <source>
        <strain evidence="12 13">DSM 1083</strain>
    </source>
</reference>
<dbReference type="InterPro" id="IPR037128">
    <property type="entry name" value="Quinolinate_PRibosylTase_N_sf"/>
</dbReference>
<dbReference type="EC" id="2.4.2.19" evidence="4"/>
<dbReference type="Pfam" id="PF02749">
    <property type="entry name" value="QRPTase_N"/>
    <property type="match status" value="1"/>
</dbReference>
<evidence type="ECO:0000256" key="1">
    <source>
        <dbReference type="ARBA" id="ARBA00003237"/>
    </source>
</evidence>
<comment type="function">
    <text evidence="1">Involved in the catabolism of quinolinic acid (QA).</text>
</comment>
<feature type="domain" description="Quinolinate phosphoribosyl transferase N-terminal" evidence="11">
    <location>
        <begin position="39"/>
        <end position="124"/>
    </location>
</feature>
<evidence type="ECO:0000256" key="2">
    <source>
        <dbReference type="ARBA" id="ARBA00004893"/>
    </source>
</evidence>
<dbReference type="EMBL" id="CP113162">
    <property type="protein sequence ID" value="WEF50795.1"/>
    <property type="molecule type" value="Genomic_DNA"/>
</dbReference>
<evidence type="ECO:0000256" key="3">
    <source>
        <dbReference type="ARBA" id="ARBA00009400"/>
    </source>
</evidence>
<evidence type="ECO:0000256" key="4">
    <source>
        <dbReference type="ARBA" id="ARBA00011944"/>
    </source>
</evidence>
<dbReference type="InterPro" id="IPR004393">
    <property type="entry name" value="NadC"/>
</dbReference>
<accession>A0ABY8BLC2</accession>
<evidence type="ECO:0000256" key="9">
    <source>
        <dbReference type="PIRNR" id="PIRNR006250"/>
    </source>
</evidence>
<dbReference type="PANTHER" id="PTHR32179">
    <property type="entry name" value="NICOTINATE-NUCLEOTIDE PYROPHOSPHORYLASE [CARBOXYLATING]"/>
    <property type="match status" value="1"/>
</dbReference>
<dbReference type="Proteomes" id="UP001213907">
    <property type="component" value="Chromosome"/>
</dbReference>
<organism evidence="12 13">
    <name type="scientific">Afipia carboxydohydrogena</name>
    <name type="common">Pseudomonas carboxydohydrogena</name>
    <dbReference type="NCBI Taxonomy" id="290"/>
    <lineage>
        <taxon>Bacteria</taxon>
        <taxon>Pseudomonadati</taxon>
        <taxon>Pseudomonadota</taxon>
        <taxon>Alphaproteobacteria</taxon>
        <taxon>Hyphomicrobiales</taxon>
        <taxon>Nitrobacteraceae</taxon>
        <taxon>Afipia</taxon>
    </lineage>
</organism>
<dbReference type="InterPro" id="IPR036068">
    <property type="entry name" value="Nicotinate_pribotase-like_C"/>
</dbReference>
<feature type="domain" description="Quinolinate phosphoribosyl transferase C-terminal" evidence="10">
    <location>
        <begin position="126"/>
        <end position="292"/>
    </location>
</feature>
<evidence type="ECO:0000256" key="6">
    <source>
        <dbReference type="ARBA" id="ARBA00022676"/>
    </source>
</evidence>
<dbReference type="CDD" id="cd01572">
    <property type="entry name" value="QPRTase"/>
    <property type="match status" value="1"/>
</dbReference>
<evidence type="ECO:0000313" key="13">
    <source>
        <dbReference type="Proteomes" id="UP001213907"/>
    </source>
</evidence>